<dbReference type="GO" id="GO:0009253">
    <property type="term" value="P:peptidoglycan catabolic process"/>
    <property type="evidence" value="ECO:0007669"/>
    <property type="project" value="InterPro"/>
</dbReference>
<gene>
    <name evidence="7" type="ORF">SCLAV_5682</name>
</gene>
<dbReference type="PROSITE" id="PS51318">
    <property type="entry name" value="TAT"/>
    <property type="match status" value="1"/>
</dbReference>
<keyword evidence="8" id="KW-1185">Reference proteome</keyword>
<evidence type="ECO:0000256" key="3">
    <source>
        <dbReference type="ARBA" id="ARBA00022801"/>
    </source>
</evidence>
<dbReference type="GO" id="GO:0009254">
    <property type="term" value="P:peptidoglycan turnover"/>
    <property type="evidence" value="ECO:0007669"/>
    <property type="project" value="TreeGrafter"/>
</dbReference>
<evidence type="ECO:0000313" key="7">
    <source>
        <dbReference type="EMBL" id="EFG10749.1"/>
    </source>
</evidence>
<dbReference type="Gene3D" id="3.40.80.10">
    <property type="entry name" value="Peptidoglycan recognition protein-like"/>
    <property type="match status" value="1"/>
</dbReference>
<dbReference type="GO" id="GO:0071555">
    <property type="term" value="P:cell wall organization"/>
    <property type="evidence" value="ECO:0007669"/>
    <property type="project" value="UniProtKB-KW"/>
</dbReference>
<dbReference type="InterPro" id="IPR002502">
    <property type="entry name" value="Amidase_domain"/>
</dbReference>
<feature type="domain" description="N-acetylmuramoyl-L-alanine amidase" evidence="6">
    <location>
        <begin position="53"/>
        <end position="184"/>
    </location>
</feature>
<sequence>MDRREVLRAAAVASTGAALSPLARAHAAVGRSPSPSAPTDHPGAFWAPAAPANRTASERPSAYPITHVVVHVTQETFADTLAIFQNPARRVSAHYVVRSSDGSLAQCVRERDIAWHAGHWGYNTRSVGIEHEGWVDEPSFFTPALYERSAALTAAICERYGIPKDRTHIIGHHEVPGATHSDPGPHWDWTGYVRLVNLS</sequence>
<dbReference type="STRING" id="1901.BB341_00180"/>
<dbReference type="PANTHER" id="PTHR30417:SF1">
    <property type="entry name" value="N-ACETYLMURAMOYL-L-ALANINE AMIDASE AMID"/>
    <property type="match status" value="1"/>
</dbReference>
<dbReference type="Proteomes" id="UP000002357">
    <property type="component" value="Chromosome"/>
</dbReference>
<dbReference type="PANTHER" id="PTHR30417">
    <property type="entry name" value="N-ACETYLMURAMOYL-L-ALANINE AMIDASE AMID"/>
    <property type="match status" value="1"/>
</dbReference>
<feature type="region of interest" description="Disordered" evidence="5">
    <location>
        <begin position="29"/>
        <end position="48"/>
    </location>
</feature>
<dbReference type="eggNOG" id="COG3023">
    <property type="taxonomic scope" value="Bacteria"/>
</dbReference>
<dbReference type="FunFam" id="3.40.80.10:FF:000006">
    <property type="entry name" value="N-acetylmuramoyl-L-alanine amidase"/>
    <property type="match status" value="1"/>
</dbReference>
<reference evidence="7 8" key="1">
    <citation type="journal article" date="2010" name="Genome Biol. Evol.">
        <title>The sequence of a 1.8-mb bacterial linear plasmid reveals a rich evolutionary reservoir of secondary metabolic pathways.</title>
        <authorList>
            <person name="Medema M.H."/>
            <person name="Trefzer A."/>
            <person name="Kovalchuk A."/>
            <person name="van den Berg M."/>
            <person name="Mueller U."/>
            <person name="Heijne W."/>
            <person name="Wu L."/>
            <person name="Alam M.T."/>
            <person name="Ronning C.M."/>
            <person name="Nierman W.C."/>
            <person name="Bovenberg R.A.L."/>
            <person name="Breitling R."/>
            <person name="Takano E."/>
        </authorList>
    </citation>
    <scope>NUCLEOTIDE SEQUENCE [LARGE SCALE GENOMIC DNA]</scope>
    <source>
        <strain evidence="8">ATCC 27064 / DSM 738 / JCM 4710 / NBRC 13307 / NCIMB 12785 / NRRL 3585 / VKM Ac-602</strain>
    </source>
</reference>
<accession>E2Q2N8</accession>
<proteinExistence type="predicted"/>
<dbReference type="GO" id="GO:0008745">
    <property type="term" value="F:N-acetylmuramoyl-L-alanine amidase activity"/>
    <property type="evidence" value="ECO:0007669"/>
    <property type="project" value="UniProtKB-EC"/>
</dbReference>
<dbReference type="EMBL" id="CM000913">
    <property type="protein sequence ID" value="EFG10749.1"/>
    <property type="molecule type" value="Genomic_DNA"/>
</dbReference>
<dbReference type="EC" id="3.5.1.28" evidence="2"/>
<protein>
    <recommendedName>
        <fullName evidence="2">N-acetylmuramoyl-L-alanine amidase</fullName>
        <ecNumber evidence="2">3.5.1.28</ecNumber>
    </recommendedName>
</protein>
<evidence type="ECO:0000256" key="1">
    <source>
        <dbReference type="ARBA" id="ARBA00001561"/>
    </source>
</evidence>
<dbReference type="RefSeq" id="WP_003962830.1">
    <property type="nucleotide sequence ID" value="NZ_CM000913.1"/>
</dbReference>
<dbReference type="InterPro" id="IPR036505">
    <property type="entry name" value="Amidase/PGRP_sf"/>
</dbReference>
<dbReference type="OrthoDB" id="66275at2"/>
<name>E2Q2N8_STRCL</name>
<dbReference type="KEGG" id="sclf:BB341_00180"/>
<dbReference type="CDD" id="cd06583">
    <property type="entry name" value="PGRP"/>
    <property type="match status" value="1"/>
</dbReference>
<evidence type="ECO:0000256" key="2">
    <source>
        <dbReference type="ARBA" id="ARBA00011901"/>
    </source>
</evidence>
<dbReference type="InterPro" id="IPR051206">
    <property type="entry name" value="NAMLAA_amidase_2"/>
</dbReference>
<dbReference type="GeneID" id="93727938"/>
<evidence type="ECO:0000256" key="5">
    <source>
        <dbReference type="SAM" id="MobiDB-lite"/>
    </source>
</evidence>
<comment type="catalytic activity">
    <reaction evidence="1">
        <text>Hydrolyzes the link between N-acetylmuramoyl residues and L-amino acid residues in certain cell-wall glycopeptides.</text>
        <dbReference type="EC" id="3.5.1.28"/>
    </reaction>
</comment>
<dbReference type="Pfam" id="PF01510">
    <property type="entry name" value="Amidase_2"/>
    <property type="match status" value="1"/>
</dbReference>
<dbReference type="InterPro" id="IPR006311">
    <property type="entry name" value="TAT_signal"/>
</dbReference>
<evidence type="ECO:0000256" key="4">
    <source>
        <dbReference type="ARBA" id="ARBA00023316"/>
    </source>
</evidence>
<keyword evidence="4" id="KW-0961">Cell wall biogenesis/degradation</keyword>
<dbReference type="SUPFAM" id="SSF55846">
    <property type="entry name" value="N-acetylmuramoyl-L-alanine amidase-like"/>
    <property type="match status" value="1"/>
</dbReference>
<organism evidence="7 8">
    <name type="scientific">Streptomyces clavuligerus</name>
    <dbReference type="NCBI Taxonomy" id="1901"/>
    <lineage>
        <taxon>Bacteria</taxon>
        <taxon>Bacillati</taxon>
        <taxon>Actinomycetota</taxon>
        <taxon>Actinomycetes</taxon>
        <taxon>Kitasatosporales</taxon>
        <taxon>Streptomycetaceae</taxon>
        <taxon>Streptomyces</taxon>
    </lineage>
</organism>
<dbReference type="SMART" id="SM00644">
    <property type="entry name" value="Ami_2"/>
    <property type="match status" value="1"/>
</dbReference>
<evidence type="ECO:0000313" key="8">
    <source>
        <dbReference type="Proteomes" id="UP000002357"/>
    </source>
</evidence>
<keyword evidence="3" id="KW-0378">Hydrolase</keyword>
<dbReference type="AlphaFoldDB" id="E2Q2N8"/>
<evidence type="ECO:0000259" key="6">
    <source>
        <dbReference type="SMART" id="SM00644"/>
    </source>
</evidence>